<dbReference type="EMBL" id="POUA01000301">
    <property type="protein sequence ID" value="PZG33037.1"/>
    <property type="molecule type" value="Genomic_DNA"/>
</dbReference>
<dbReference type="AlphaFoldDB" id="A0A2W2GFF3"/>
<accession>A0A2W2GFF3</accession>
<sequence>MTAELLFDVVRRLEKCIVSRSSPAIVALQGARTLVLSDYDHSRDISSAAAFERRAALKAREIAAIRWVLAVPQVWVFTPPDAVSVRAVSNHPLREGEQEAITWMSFDRGAGVDYGRVAYARRPNGDPVFEEPEMFQIGIRPTPASPGYTLLQAFLTELGEGTEPTPKGVGS</sequence>
<protein>
    <submittedName>
        <fullName evidence="1">Uncharacterized protein</fullName>
    </submittedName>
</protein>
<keyword evidence="2" id="KW-1185">Reference proteome</keyword>
<evidence type="ECO:0000313" key="2">
    <source>
        <dbReference type="Proteomes" id="UP000248544"/>
    </source>
</evidence>
<proteinExistence type="predicted"/>
<reference evidence="1 2" key="1">
    <citation type="submission" date="2018-01" db="EMBL/GenBank/DDBJ databases">
        <title>Draft genome sequence of Sphaerisporangium sp. 7K107.</title>
        <authorList>
            <person name="Sahin N."/>
            <person name="Saygin H."/>
            <person name="Ay H."/>
        </authorList>
    </citation>
    <scope>NUCLEOTIDE SEQUENCE [LARGE SCALE GENOMIC DNA]</scope>
    <source>
        <strain evidence="1 2">7K107</strain>
    </source>
</reference>
<organism evidence="1 2">
    <name type="scientific">Spongiactinospora gelatinilytica</name>
    <dbReference type="NCBI Taxonomy" id="2666298"/>
    <lineage>
        <taxon>Bacteria</taxon>
        <taxon>Bacillati</taxon>
        <taxon>Actinomycetota</taxon>
        <taxon>Actinomycetes</taxon>
        <taxon>Streptosporangiales</taxon>
        <taxon>Streptosporangiaceae</taxon>
        <taxon>Spongiactinospora</taxon>
    </lineage>
</organism>
<gene>
    <name evidence="1" type="ORF">C1I98_29010</name>
</gene>
<evidence type="ECO:0000313" key="1">
    <source>
        <dbReference type="EMBL" id="PZG33037.1"/>
    </source>
</evidence>
<name>A0A2W2GFF3_9ACTN</name>
<comment type="caution">
    <text evidence="1">The sequence shown here is derived from an EMBL/GenBank/DDBJ whole genome shotgun (WGS) entry which is preliminary data.</text>
</comment>
<dbReference type="Proteomes" id="UP000248544">
    <property type="component" value="Unassembled WGS sequence"/>
</dbReference>